<sequence length="399" mass="42405">MRDTSNDIWNDDDGAEDEAPRKGGRLRRFGIFFLILAAVLAVVIVAAYRDGTGFDALQRLFSYGGGAETTEETGYHYDASDSNRFAVLGNSLVVLSDTKLQVLGRNGEELWSTSVGMSAPALETGGDRVVAYDVGGTELYVVDEGGEVLTLTASEDAPYLSARLNDDGWLAVTTELPGYKGGVTAYDSQGTEVFSLTASDRFVIDARVMDDDNTLAVVALGQENSVFVSNVVLYSLETAGVVEPYADYDVTDGLVAAIGEQGGRLVTVSDTSLTIASAAGEVETSYAYAGSYLREYDLGGDGFTALLLNRYKSGGVSRLVTVDTEGQEIASLDVNREILSISAAGDYLAVLYMDSVVIYTEELEVYAQLEGTGSARSVLMRPDGSALLLAADSAHLFLP</sequence>
<dbReference type="SUPFAM" id="SSF50969">
    <property type="entry name" value="YVTN repeat-like/Quinoprotein amine dehydrogenase"/>
    <property type="match status" value="1"/>
</dbReference>
<protein>
    <submittedName>
        <fullName evidence="3">Uncharacterized protein</fullName>
    </submittedName>
</protein>
<evidence type="ECO:0000256" key="1">
    <source>
        <dbReference type="SAM" id="MobiDB-lite"/>
    </source>
</evidence>
<organism evidence="3 4">
    <name type="scientific">Candidatus Oscillibacter excrementigallinarum</name>
    <dbReference type="NCBI Taxonomy" id="2838716"/>
    <lineage>
        <taxon>Bacteria</taxon>
        <taxon>Bacillati</taxon>
        <taxon>Bacillota</taxon>
        <taxon>Clostridia</taxon>
        <taxon>Eubacteriales</taxon>
        <taxon>Oscillospiraceae</taxon>
        <taxon>Oscillibacter</taxon>
    </lineage>
</organism>
<feature type="region of interest" description="Disordered" evidence="1">
    <location>
        <begin position="1"/>
        <end position="20"/>
    </location>
</feature>
<feature type="transmembrane region" description="Helical" evidence="2">
    <location>
        <begin position="29"/>
        <end position="48"/>
    </location>
</feature>
<keyword evidence="2" id="KW-0472">Membrane</keyword>
<proteinExistence type="predicted"/>
<dbReference type="InterPro" id="IPR011044">
    <property type="entry name" value="Quino_amine_DH_bsu"/>
</dbReference>
<accession>A0A9D2LK06</accession>
<reference evidence="3" key="2">
    <citation type="submission" date="2021-04" db="EMBL/GenBank/DDBJ databases">
        <authorList>
            <person name="Gilroy R."/>
        </authorList>
    </citation>
    <scope>NUCLEOTIDE SEQUENCE</scope>
    <source>
        <strain evidence="3">ChiBcec18-1249</strain>
    </source>
</reference>
<keyword evidence="2" id="KW-0812">Transmembrane</keyword>
<dbReference type="Pfam" id="PF18975">
    <property type="entry name" value="DUF5711"/>
    <property type="match status" value="1"/>
</dbReference>
<reference evidence="3" key="1">
    <citation type="journal article" date="2021" name="PeerJ">
        <title>Extensive microbial diversity within the chicken gut microbiome revealed by metagenomics and culture.</title>
        <authorList>
            <person name="Gilroy R."/>
            <person name="Ravi A."/>
            <person name="Getino M."/>
            <person name="Pursley I."/>
            <person name="Horton D.L."/>
            <person name="Alikhan N.F."/>
            <person name="Baker D."/>
            <person name="Gharbi K."/>
            <person name="Hall N."/>
            <person name="Watson M."/>
            <person name="Adriaenssens E.M."/>
            <person name="Foster-Nyarko E."/>
            <person name="Jarju S."/>
            <person name="Secka A."/>
            <person name="Antonio M."/>
            <person name="Oren A."/>
            <person name="Chaudhuri R.R."/>
            <person name="La Ragione R."/>
            <person name="Hildebrand F."/>
            <person name="Pallen M.J."/>
        </authorList>
    </citation>
    <scope>NUCLEOTIDE SEQUENCE</scope>
    <source>
        <strain evidence="3">ChiBcec18-1249</strain>
    </source>
</reference>
<evidence type="ECO:0000256" key="2">
    <source>
        <dbReference type="SAM" id="Phobius"/>
    </source>
</evidence>
<comment type="caution">
    <text evidence="3">The sequence shown here is derived from an EMBL/GenBank/DDBJ whole genome shotgun (WGS) entry which is preliminary data.</text>
</comment>
<evidence type="ECO:0000313" key="4">
    <source>
        <dbReference type="Proteomes" id="UP000823824"/>
    </source>
</evidence>
<dbReference type="EMBL" id="DWZJ01000087">
    <property type="protein sequence ID" value="HJB13953.1"/>
    <property type="molecule type" value="Genomic_DNA"/>
</dbReference>
<keyword evidence="2" id="KW-1133">Transmembrane helix</keyword>
<name>A0A9D2LK06_9FIRM</name>
<gene>
    <name evidence="3" type="ORF">H9787_09615</name>
</gene>
<dbReference type="AlphaFoldDB" id="A0A9D2LK06"/>
<dbReference type="Proteomes" id="UP000823824">
    <property type="component" value="Unassembled WGS sequence"/>
</dbReference>
<dbReference type="InterPro" id="IPR043765">
    <property type="entry name" value="DUF5711"/>
</dbReference>
<evidence type="ECO:0000313" key="3">
    <source>
        <dbReference type="EMBL" id="HJB13953.1"/>
    </source>
</evidence>